<accession>A0A8J3I1A6</accession>
<dbReference type="InterPro" id="IPR039420">
    <property type="entry name" value="WalR-like"/>
</dbReference>
<dbReference type="PROSITE" id="PS00622">
    <property type="entry name" value="HTH_LUXR_1"/>
    <property type="match status" value="1"/>
</dbReference>
<keyword evidence="1 5" id="KW-0597">Phosphoprotein</keyword>
<evidence type="ECO:0000256" key="3">
    <source>
        <dbReference type="ARBA" id="ARBA00023125"/>
    </source>
</evidence>
<feature type="modified residue" description="4-aspartylphosphate" evidence="5">
    <location>
        <position position="63"/>
    </location>
</feature>
<comment type="caution">
    <text evidence="9">The sequence shown here is derived from an EMBL/GenBank/DDBJ whole genome shotgun (WGS) entry which is preliminary data.</text>
</comment>
<evidence type="ECO:0000313" key="9">
    <source>
        <dbReference type="EMBL" id="GHO46956.1"/>
    </source>
</evidence>
<name>A0A8J3I1A6_9CHLR</name>
<gene>
    <name evidence="9" type="ORF">KSX_51190</name>
</gene>
<keyword evidence="2" id="KW-0805">Transcription regulation</keyword>
<keyword evidence="4" id="KW-0804">Transcription</keyword>
<dbReference type="SUPFAM" id="SSF52172">
    <property type="entry name" value="CheY-like"/>
    <property type="match status" value="1"/>
</dbReference>
<evidence type="ECO:0000256" key="6">
    <source>
        <dbReference type="SAM" id="MobiDB-lite"/>
    </source>
</evidence>
<proteinExistence type="predicted"/>
<dbReference type="EMBL" id="BNJF01000002">
    <property type="protein sequence ID" value="GHO46956.1"/>
    <property type="molecule type" value="Genomic_DNA"/>
</dbReference>
<evidence type="ECO:0000256" key="5">
    <source>
        <dbReference type="PROSITE-ProRule" id="PRU00169"/>
    </source>
</evidence>
<evidence type="ECO:0000313" key="10">
    <source>
        <dbReference type="Proteomes" id="UP000612362"/>
    </source>
</evidence>
<dbReference type="SMART" id="SM00448">
    <property type="entry name" value="REC"/>
    <property type="match status" value="1"/>
</dbReference>
<dbReference type="InterPro" id="IPR000792">
    <property type="entry name" value="Tscrpt_reg_LuxR_C"/>
</dbReference>
<keyword evidence="10" id="KW-1185">Reference proteome</keyword>
<evidence type="ECO:0000256" key="2">
    <source>
        <dbReference type="ARBA" id="ARBA00023015"/>
    </source>
</evidence>
<keyword evidence="3 9" id="KW-0238">DNA-binding</keyword>
<dbReference type="InterPro" id="IPR016032">
    <property type="entry name" value="Sig_transdc_resp-reg_C-effctor"/>
</dbReference>
<evidence type="ECO:0000256" key="1">
    <source>
        <dbReference type="ARBA" id="ARBA00022553"/>
    </source>
</evidence>
<feature type="domain" description="HTH luxR-type" evidence="7">
    <location>
        <begin position="179"/>
        <end position="244"/>
    </location>
</feature>
<sequence>MKLSERHDPPVRVLVVDDQQLVRDGIASLLQVQDSIEVLATAANGQEALEAALHWQPNVILMDIRMPIMDGVLATIQLRRQLPSCHILMLTTFDDDEYIQDALQAGAHGYLLKDIPASDLALAVRAAAQGIYQFDPSIAGKVVSSFVPSTSRKASEMENDPGDLSSPISTGRRANSAFGETSLGDLTKREIEILRFIATGATNREIAECLVISEGTVKNHLSNVFSRLGLRDRTQAVMYARERGLL</sequence>
<dbReference type="InterPro" id="IPR001789">
    <property type="entry name" value="Sig_transdc_resp-reg_receiver"/>
</dbReference>
<evidence type="ECO:0000256" key="4">
    <source>
        <dbReference type="ARBA" id="ARBA00023163"/>
    </source>
</evidence>
<feature type="region of interest" description="Disordered" evidence="6">
    <location>
        <begin position="150"/>
        <end position="176"/>
    </location>
</feature>
<dbReference type="SMART" id="SM00421">
    <property type="entry name" value="HTH_LUXR"/>
    <property type="match status" value="1"/>
</dbReference>
<dbReference type="Pfam" id="PF00072">
    <property type="entry name" value="Response_reg"/>
    <property type="match status" value="1"/>
</dbReference>
<dbReference type="CDD" id="cd06170">
    <property type="entry name" value="LuxR_C_like"/>
    <property type="match status" value="1"/>
</dbReference>
<dbReference type="GO" id="GO:0000160">
    <property type="term" value="P:phosphorelay signal transduction system"/>
    <property type="evidence" value="ECO:0007669"/>
    <property type="project" value="InterPro"/>
</dbReference>
<dbReference type="CDD" id="cd17535">
    <property type="entry name" value="REC_NarL-like"/>
    <property type="match status" value="1"/>
</dbReference>
<dbReference type="Pfam" id="PF00196">
    <property type="entry name" value="GerE"/>
    <property type="match status" value="1"/>
</dbReference>
<dbReference type="InterPro" id="IPR058245">
    <property type="entry name" value="NreC/VraR/RcsB-like_REC"/>
</dbReference>
<dbReference type="PANTHER" id="PTHR43214">
    <property type="entry name" value="TWO-COMPONENT RESPONSE REGULATOR"/>
    <property type="match status" value="1"/>
</dbReference>
<evidence type="ECO:0000259" key="7">
    <source>
        <dbReference type="PROSITE" id="PS50043"/>
    </source>
</evidence>
<dbReference type="SUPFAM" id="SSF46894">
    <property type="entry name" value="C-terminal effector domain of the bipartite response regulators"/>
    <property type="match status" value="1"/>
</dbReference>
<protein>
    <submittedName>
        <fullName evidence="9">DNA-binding response regulator</fullName>
    </submittedName>
</protein>
<dbReference type="PANTHER" id="PTHR43214:SF24">
    <property type="entry name" value="TRANSCRIPTIONAL REGULATORY PROTEIN NARL-RELATED"/>
    <property type="match status" value="1"/>
</dbReference>
<dbReference type="AlphaFoldDB" id="A0A8J3I1A6"/>
<dbReference type="Gene3D" id="3.40.50.2300">
    <property type="match status" value="1"/>
</dbReference>
<feature type="domain" description="Response regulatory" evidence="8">
    <location>
        <begin position="12"/>
        <end position="128"/>
    </location>
</feature>
<dbReference type="InterPro" id="IPR011006">
    <property type="entry name" value="CheY-like_superfamily"/>
</dbReference>
<dbReference type="Proteomes" id="UP000612362">
    <property type="component" value="Unassembled WGS sequence"/>
</dbReference>
<organism evidence="9 10">
    <name type="scientific">Ktedonospora formicarum</name>
    <dbReference type="NCBI Taxonomy" id="2778364"/>
    <lineage>
        <taxon>Bacteria</taxon>
        <taxon>Bacillati</taxon>
        <taxon>Chloroflexota</taxon>
        <taxon>Ktedonobacteria</taxon>
        <taxon>Ktedonobacterales</taxon>
        <taxon>Ktedonobacteraceae</taxon>
        <taxon>Ktedonospora</taxon>
    </lineage>
</organism>
<dbReference type="PRINTS" id="PR00038">
    <property type="entry name" value="HTHLUXR"/>
</dbReference>
<dbReference type="PROSITE" id="PS50110">
    <property type="entry name" value="RESPONSE_REGULATORY"/>
    <property type="match status" value="1"/>
</dbReference>
<dbReference type="GO" id="GO:0003677">
    <property type="term" value="F:DNA binding"/>
    <property type="evidence" value="ECO:0007669"/>
    <property type="project" value="UniProtKB-KW"/>
</dbReference>
<reference evidence="9" key="1">
    <citation type="submission" date="2020-10" db="EMBL/GenBank/DDBJ databases">
        <title>Taxonomic study of unclassified bacteria belonging to the class Ktedonobacteria.</title>
        <authorList>
            <person name="Yabe S."/>
            <person name="Wang C.M."/>
            <person name="Zheng Y."/>
            <person name="Sakai Y."/>
            <person name="Cavaletti L."/>
            <person name="Monciardini P."/>
            <person name="Donadio S."/>
        </authorList>
    </citation>
    <scope>NUCLEOTIDE SEQUENCE</scope>
    <source>
        <strain evidence="9">SOSP1-1</strain>
    </source>
</reference>
<evidence type="ECO:0000259" key="8">
    <source>
        <dbReference type="PROSITE" id="PS50110"/>
    </source>
</evidence>
<dbReference type="PROSITE" id="PS50043">
    <property type="entry name" value="HTH_LUXR_2"/>
    <property type="match status" value="1"/>
</dbReference>
<dbReference type="GO" id="GO:0006355">
    <property type="term" value="P:regulation of DNA-templated transcription"/>
    <property type="evidence" value="ECO:0007669"/>
    <property type="project" value="InterPro"/>
</dbReference>